<proteinExistence type="predicted"/>
<feature type="short sequence motif" description="DGA/G" evidence="4">
    <location>
        <begin position="154"/>
        <end position="156"/>
    </location>
</feature>
<feature type="domain" description="PNPLA" evidence="5">
    <location>
        <begin position="9"/>
        <end position="167"/>
    </location>
</feature>
<dbReference type="OrthoDB" id="9770965at2"/>
<evidence type="ECO:0000256" key="4">
    <source>
        <dbReference type="PROSITE-ProRule" id="PRU01161"/>
    </source>
</evidence>
<comment type="caution">
    <text evidence="4">Lacks conserved residue(s) required for the propagation of feature annotation.</text>
</comment>
<dbReference type="SUPFAM" id="SSF52151">
    <property type="entry name" value="FabD/lysophospholipase-like"/>
    <property type="match status" value="1"/>
</dbReference>
<dbReference type="Gene3D" id="3.40.1090.10">
    <property type="entry name" value="Cytosolic phospholipase A2 catalytic domain"/>
    <property type="match status" value="2"/>
</dbReference>
<feature type="active site" description="Proton acceptor" evidence="4">
    <location>
        <position position="154"/>
    </location>
</feature>
<sequence>MSNNCKIGLALGAGSARGLAHIGVLETLKKYNISFDMVSGSSAGALIGCLYCCGVDFKYVKALFKNLQQKDYIDITVPRKGLIKGDRIQEIIKLITQNRNFEDLNIPLIVTATDLKNKKLVEIERGKLHEAVRASISIPGIFVPVEKVDMVLVDGAVIERVPANTLKSRGMDLVIGVDVGSNIMTCNCRSIFHVLYEAYDLMQLEYFNYKKMKQI</sequence>
<dbReference type="PROSITE" id="PS51635">
    <property type="entry name" value="PNPLA"/>
    <property type="match status" value="1"/>
</dbReference>
<evidence type="ECO:0000259" key="5">
    <source>
        <dbReference type="PROSITE" id="PS51635"/>
    </source>
</evidence>
<comment type="caution">
    <text evidence="6">The sequence shown here is derived from an EMBL/GenBank/DDBJ whole genome shotgun (WGS) entry which is preliminary data.</text>
</comment>
<dbReference type="CDD" id="cd07205">
    <property type="entry name" value="Pat_PNPLA6_PNPLA7_NTE1_like"/>
    <property type="match status" value="1"/>
</dbReference>
<evidence type="ECO:0000256" key="3">
    <source>
        <dbReference type="ARBA" id="ARBA00023098"/>
    </source>
</evidence>
<evidence type="ECO:0000256" key="2">
    <source>
        <dbReference type="ARBA" id="ARBA00022963"/>
    </source>
</evidence>
<keyword evidence="2 4" id="KW-0442">Lipid degradation</keyword>
<evidence type="ECO:0000313" key="6">
    <source>
        <dbReference type="EMBL" id="EYE89295.1"/>
    </source>
</evidence>
<keyword evidence="3 4" id="KW-0443">Lipid metabolism</keyword>
<name>A0A017RZC9_9CLOT</name>
<evidence type="ECO:0000313" key="7">
    <source>
        <dbReference type="Proteomes" id="UP000019681"/>
    </source>
</evidence>
<dbReference type="GO" id="GO:0016787">
    <property type="term" value="F:hydrolase activity"/>
    <property type="evidence" value="ECO:0007669"/>
    <property type="project" value="UniProtKB-UniRule"/>
</dbReference>
<keyword evidence="1 4" id="KW-0378">Hydrolase</keyword>
<dbReference type="InterPro" id="IPR050301">
    <property type="entry name" value="NTE"/>
</dbReference>
<dbReference type="EMBL" id="AZQP01000006">
    <property type="protein sequence ID" value="EYE89295.1"/>
    <property type="molecule type" value="Genomic_DNA"/>
</dbReference>
<dbReference type="Proteomes" id="UP000019681">
    <property type="component" value="Unassembled WGS sequence"/>
</dbReference>
<keyword evidence="7" id="KW-1185">Reference proteome</keyword>
<accession>A0A017RZC9</accession>
<protein>
    <recommendedName>
        <fullName evidence="5">PNPLA domain-containing protein</fullName>
    </recommendedName>
</protein>
<evidence type="ECO:0000256" key="1">
    <source>
        <dbReference type="ARBA" id="ARBA00022801"/>
    </source>
</evidence>
<dbReference type="InterPro" id="IPR016035">
    <property type="entry name" value="Acyl_Trfase/lysoPLipase"/>
</dbReference>
<dbReference type="RefSeq" id="WP_051514860.1">
    <property type="nucleotide sequence ID" value="NZ_AZQP01000006.1"/>
</dbReference>
<dbReference type="PANTHER" id="PTHR14226:SF76">
    <property type="entry name" value="NTE FAMILY PROTEIN RSSA"/>
    <property type="match status" value="1"/>
</dbReference>
<gene>
    <name evidence="6" type="ORF">Q428_03195</name>
</gene>
<dbReference type="InterPro" id="IPR002641">
    <property type="entry name" value="PNPLA_dom"/>
</dbReference>
<feature type="active site" description="Nucleophile" evidence="4">
    <location>
        <position position="42"/>
    </location>
</feature>
<reference evidence="6 7" key="1">
    <citation type="journal article" date="2014" name="Genome Announc.">
        <title>Draft Genome Sequence of Fervidicella metallireducens Strain AeBT, an Iron-Reducing Thermoanaerobe from the Great Artesian Basin.</title>
        <authorList>
            <person name="Patel B.K."/>
        </authorList>
    </citation>
    <scope>NUCLEOTIDE SEQUENCE [LARGE SCALE GENOMIC DNA]</scope>
    <source>
        <strain evidence="6 7">AeB</strain>
    </source>
</reference>
<dbReference type="STRING" id="1403537.Q428_03195"/>
<dbReference type="GO" id="GO:0016042">
    <property type="term" value="P:lipid catabolic process"/>
    <property type="evidence" value="ECO:0007669"/>
    <property type="project" value="UniProtKB-UniRule"/>
</dbReference>
<feature type="short sequence motif" description="GXSXG" evidence="4">
    <location>
        <begin position="40"/>
        <end position="44"/>
    </location>
</feature>
<dbReference type="PANTHER" id="PTHR14226">
    <property type="entry name" value="NEUROPATHY TARGET ESTERASE/SWISS CHEESE D.MELANOGASTER"/>
    <property type="match status" value="1"/>
</dbReference>
<dbReference type="AlphaFoldDB" id="A0A017RZC9"/>
<dbReference type="Pfam" id="PF01734">
    <property type="entry name" value="Patatin"/>
    <property type="match status" value="1"/>
</dbReference>
<organism evidence="6 7">
    <name type="scientific">Fervidicella metallireducens AeB</name>
    <dbReference type="NCBI Taxonomy" id="1403537"/>
    <lineage>
        <taxon>Bacteria</taxon>
        <taxon>Bacillati</taxon>
        <taxon>Bacillota</taxon>
        <taxon>Clostridia</taxon>
        <taxon>Eubacteriales</taxon>
        <taxon>Clostridiaceae</taxon>
        <taxon>Fervidicella</taxon>
    </lineage>
</organism>